<evidence type="ECO:0000313" key="15">
    <source>
        <dbReference type="Proteomes" id="UP000199287"/>
    </source>
</evidence>
<comment type="function">
    <text evidence="2 12">Catalyzes a salvage reaction resulting in the formation of AMP, that is energically less costly than de novo synthesis.</text>
</comment>
<evidence type="ECO:0000256" key="11">
    <source>
        <dbReference type="ARBA" id="ARBA00022726"/>
    </source>
</evidence>
<evidence type="ECO:0000259" key="13">
    <source>
        <dbReference type="Pfam" id="PF00156"/>
    </source>
</evidence>
<dbReference type="STRING" id="69895.SAMN05192551_10183"/>
<dbReference type="HAMAP" id="MF_00004">
    <property type="entry name" value="Aden_phosphoribosyltr"/>
    <property type="match status" value="1"/>
</dbReference>
<dbReference type="FunFam" id="3.40.50.2020:FF:000004">
    <property type="entry name" value="Adenine phosphoribosyltransferase"/>
    <property type="match status" value="1"/>
</dbReference>
<dbReference type="GO" id="GO:0044209">
    <property type="term" value="P:AMP salvage"/>
    <property type="evidence" value="ECO:0007669"/>
    <property type="project" value="UniProtKB-UniRule"/>
</dbReference>
<evidence type="ECO:0000256" key="10">
    <source>
        <dbReference type="ARBA" id="ARBA00022679"/>
    </source>
</evidence>
<dbReference type="AlphaFoldDB" id="A0A1I3A9X5"/>
<comment type="similarity">
    <text evidence="5 12">Belongs to the purine/pyrimidine phosphoribosyltransferase family.</text>
</comment>
<dbReference type="InterPro" id="IPR005764">
    <property type="entry name" value="Ade_phspho_trans"/>
</dbReference>
<evidence type="ECO:0000256" key="7">
    <source>
        <dbReference type="ARBA" id="ARBA00011893"/>
    </source>
</evidence>
<dbReference type="EMBL" id="FOQA01000001">
    <property type="protein sequence ID" value="SFH46838.1"/>
    <property type="molecule type" value="Genomic_DNA"/>
</dbReference>
<sequence length="172" mass="19240">MQLQNKIREIQDFPQKGINFKDITTLLKDSNALKKMIDDLCEPLKDQKIDLVVGPESRGFIVGVPIAYLLNAGFVPVRKPGKLPAAIRKYEYELEYGTDSLEIHEDAITPGQRVVIVDDLLATGGTMKATAKLIEQLGGEVVSMQFLMELTFLNGRENLKGYPIRSLISYDK</sequence>
<name>A0A1I3A9X5_9FIRM</name>
<evidence type="ECO:0000256" key="8">
    <source>
        <dbReference type="ARBA" id="ARBA00022490"/>
    </source>
</evidence>
<dbReference type="NCBIfam" id="TIGR01090">
    <property type="entry name" value="apt"/>
    <property type="match status" value="1"/>
</dbReference>
<dbReference type="InterPro" id="IPR029057">
    <property type="entry name" value="PRTase-like"/>
</dbReference>
<evidence type="ECO:0000256" key="5">
    <source>
        <dbReference type="ARBA" id="ARBA00008391"/>
    </source>
</evidence>
<dbReference type="UniPathway" id="UPA00588">
    <property type="reaction ID" value="UER00646"/>
</dbReference>
<dbReference type="Pfam" id="PF00156">
    <property type="entry name" value="Pribosyltran"/>
    <property type="match status" value="1"/>
</dbReference>
<keyword evidence="15" id="KW-1185">Reference proteome</keyword>
<dbReference type="GO" id="GO:0006166">
    <property type="term" value="P:purine ribonucleoside salvage"/>
    <property type="evidence" value="ECO:0007669"/>
    <property type="project" value="UniProtKB-UniRule"/>
</dbReference>
<dbReference type="Gene3D" id="3.40.50.2020">
    <property type="match status" value="1"/>
</dbReference>
<dbReference type="OrthoDB" id="9803963at2"/>
<dbReference type="NCBIfam" id="NF002634">
    <property type="entry name" value="PRK02304.1-3"/>
    <property type="match status" value="1"/>
</dbReference>
<dbReference type="NCBIfam" id="NF002636">
    <property type="entry name" value="PRK02304.1-5"/>
    <property type="match status" value="1"/>
</dbReference>
<keyword evidence="9 12" id="KW-0328">Glycosyltransferase</keyword>
<feature type="domain" description="Phosphoribosyltransferase" evidence="13">
    <location>
        <begin position="30"/>
        <end position="143"/>
    </location>
</feature>
<evidence type="ECO:0000256" key="12">
    <source>
        <dbReference type="HAMAP-Rule" id="MF_00004"/>
    </source>
</evidence>
<evidence type="ECO:0000256" key="3">
    <source>
        <dbReference type="ARBA" id="ARBA00004496"/>
    </source>
</evidence>
<dbReference type="GO" id="GO:0006168">
    <property type="term" value="P:adenine salvage"/>
    <property type="evidence" value="ECO:0007669"/>
    <property type="project" value="InterPro"/>
</dbReference>
<comment type="subunit">
    <text evidence="6 12">Homodimer.</text>
</comment>
<dbReference type="Proteomes" id="UP000199287">
    <property type="component" value="Unassembled WGS sequence"/>
</dbReference>
<evidence type="ECO:0000256" key="2">
    <source>
        <dbReference type="ARBA" id="ARBA00003968"/>
    </source>
</evidence>
<keyword evidence="11 12" id="KW-0660">Purine salvage</keyword>
<comment type="subcellular location">
    <subcellularLocation>
        <location evidence="3 12">Cytoplasm</location>
    </subcellularLocation>
</comment>
<dbReference type="GO" id="GO:0002055">
    <property type="term" value="F:adenine binding"/>
    <property type="evidence" value="ECO:0007669"/>
    <property type="project" value="TreeGrafter"/>
</dbReference>
<dbReference type="CDD" id="cd06223">
    <property type="entry name" value="PRTases_typeI"/>
    <property type="match status" value="1"/>
</dbReference>
<accession>A0A1I3A9X5</accession>
<dbReference type="RefSeq" id="WP_093368569.1">
    <property type="nucleotide sequence ID" value="NZ_FOQA01000001.1"/>
</dbReference>
<protein>
    <recommendedName>
        <fullName evidence="7 12">Adenine phosphoribosyltransferase</fullName>
        <shortName evidence="12">APRT</shortName>
        <ecNumber evidence="7 12">2.4.2.7</ecNumber>
    </recommendedName>
</protein>
<dbReference type="InterPro" id="IPR050054">
    <property type="entry name" value="UPRTase/APRTase"/>
</dbReference>
<comment type="pathway">
    <text evidence="4 12">Purine metabolism; AMP biosynthesis via salvage pathway; AMP from adenine: step 1/1.</text>
</comment>
<evidence type="ECO:0000313" key="14">
    <source>
        <dbReference type="EMBL" id="SFH46838.1"/>
    </source>
</evidence>
<evidence type="ECO:0000256" key="4">
    <source>
        <dbReference type="ARBA" id="ARBA00004659"/>
    </source>
</evidence>
<dbReference type="SUPFAM" id="SSF53271">
    <property type="entry name" value="PRTase-like"/>
    <property type="match status" value="1"/>
</dbReference>
<dbReference type="GO" id="GO:0016208">
    <property type="term" value="F:AMP binding"/>
    <property type="evidence" value="ECO:0007669"/>
    <property type="project" value="TreeGrafter"/>
</dbReference>
<dbReference type="GO" id="GO:0003999">
    <property type="term" value="F:adenine phosphoribosyltransferase activity"/>
    <property type="evidence" value="ECO:0007669"/>
    <property type="project" value="UniProtKB-UniRule"/>
</dbReference>
<reference evidence="15" key="1">
    <citation type="submission" date="2016-10" db="EMBL/GenBank/DDBJ databases">
        <authorList>
            <person name="Varghese N."/>
            <person name="Submissions S."/>
        </authorList>
    </citation>
    <scope>NUCLEOTIDE SEQUENCE [LARGE SCALE GENOMIC DNA]</scope>
    <source>
        <strain evidence="15">Z-7934</strain>
    </source>
</reference>
<evidence type="ECO:0000256" key="1">
    <source>
        <dbReference type="ARBA" id="ARBA00000868"/>
    </source>
</evidence>
<keyword evidence="10 12" id="KW-0808">Transferase</keyword>
<dbReference type="NCBIfam" id="NF002633">
    <property type="entry name" value="PRK02304.1-2"/>
    <property type="match status" value="1"/>
</dbReference>
<dbReference type="EC" id="2.4.2.7" evidence="7 12"/>
<proteinExistence type="inferred from homology"/>
<evidence type="ECO:0000256" key="9">
    <source>
        <dbReference type="ARBA" id="ARBA00022676"/>
    </source>
</evidence>
<gene>
    <name evidence="12" type="primary">apt</name>
    <name evidence="14" type="ORF">SAMN05192551_10183</name>
</gene>
<comment type="catalytic activity">
    <reaction evidence="1 12">
        <text>AMP + diphosphate = 5-phospho-alpha-D-ribose 1-diphosphate + adenine</text>
        <dbReference type="Rhea" id="RHEA:16609"/>
        <dbReference type="ChEBI" id="CHEBI:16708"/>
        <dbReference type="ChEBI" id="CHEBI:33019"/>
        <dbReference type="ChEBI" id="CHEBI:58017"/>
        <dbReference type="ChEBI" id="CHEBI:456215"/>
        <dbReference type="EC" id="2.4.2.7"/>
    </reaction>
</comment>
<dbReference type="InterPro" id="IPR000836">
    <property type="entry name" value="PRTase_dom"/>
</dbReference>
<evidence type="ECO:0000256" key="6">
    <source>
        <dbReference type="ARBA" id="ARBA00011738"/>
    </source>
</evidence>
<dbReference type="PANTHER" id="PTHR32315:SF3">
    <property type="entry name" value="ADENINE PHOSPHORIBOSYLTRANSFERASE"/>
    <property type="match status" value="1"/>
</dbReference>
<keyword evidence="8 12" id="KW-0963">Cytoplasm</keyword>
<dbReference type="GO" id="GO:0005737">
    <property type="term" value="C:cytoplasm"/>
    <property type="evidence" value="ECO:0007669"/>
    <property type="project" value="UniProtKB-SubCell"/>
</dbReference>
<dbReference type="PANTHER" id="PTHR32315">
    <property type="entry name" value="ADENINE PHOSPHORIBOSYLTRANSFERASE"/>
    <property type="match status" value="1"/>
</dbReference>
<organism evidence="14 15">
    <name type="scientific">Tindallia magadiensis</name>
    <dbReference type="NCBI Taxonomy" id="69895"/>
    <lineage>
        <taxon>Bacteria</taxon>
        <taxon>Bacillati</taxon>
        <taxon>Bacillota</taxon>
        <taxon>Clostridia</taxon>
        <taxon>Peptostreptococcales</taxon>
        <taxon>Tindalliaceae</taxon>
        <taxon>Tindallia</taxon>
    </lineage>
</organism>